<comment type="caution">
    <text evidence="3">The sequence shown here is derived from an EMBL/GenBank/DDBJ whole genome shotgun (WGS) entry which is preliminary data.</text>
</comment>
<dbReference type="Pfam" id="PF20434">
    <property type="entry name" value="BD-FAE"/>
    <property type="match status" value="1"/>
</dbReference>
<dbReference type="EMBL" id="JAMLDX010000004">
    <property type="protein sequence ID" value="MCP3730267.1"/>
    <property type="molecule type" value="Genomic_DNA"/>
</dbReference>
<protein>
    <submittedName>
        <fullName evidence="3">Alpha/beta hydrolase</fullName>
    </submittedName>
</protein>
<reference evidence="3" key="1">
    <citation type="submission" date="2022-05" db="EMBL/GenBank/DDBJ databases">
        <title>Sphingomonas sp. strain MG17 Genome sequencing and assembly.</title>
        <authorList>
            <person name="Kim I."/>
        </authorList>
    </citation>
    <scope>NUCLEOTIDE SEQUENCE</scope>
    <source>
        <strain evidence="3">MG17</strain>
    </source>
</reference>
<dbReference type="AlphaFoldDB" id="A0A9X2HII3"/>
<name>A0A9X2HII3_9SPHN</name>
<proteinExistence type="predicted"/>
<dbReference type="SUPFAM" id="SSF53474">
    <property type="entry name" value="alpha/beta-Hydrolases"/>
    <property type="match status" value="1"/>
</dbReference>
<evidence type="ECO:0000313" key="3">
    <source>
        <dbReference type="EMBL" id="MCP3730267.1"/>
    </source>
</evidence>
<evidence type="ECO:0000256" key="1">
    <source>
        <dbReference type="ARBA" id="ARBA00022801"/>
    </source>
</evidence>
<dbReference type="PANTHER" id="PTHR48081">
    <property type="entry name" value="AB HYDROLASE SUPERFAMILY PROTEIN C4A8.06C"/>
    <property type="match status" value="1"/>
</dbReference>
<evidence type="ECO:0000313" key="4">
    <source>
        <dbReference type="Proteomes" id="UP001139451"/>
    </source>
</evidence>
<sequence>MTIARRIAELGHALGPDVLTATRGLFDAVQAAIAHDLTPHGRDLAYGPDPRHRLDIYRPAGAKPAPILVFVHGGGFMKGDKGDAGSWANANVGRMAARAGLVGVVINYRLAPDHQWPAGAEDVGAAVAWLKLHAAEYGGDADRIVLAGTSAGAVHVAGFLASGGESELRAAILMSGLYGYTPLEPRDVPYYGDAARYPSRMPMAAVTATKLPLLVACAEFDPPRFQAEFLGVIQARLTAHGAMPRTIVQPGHNHYSMTLHLGTQDRRLADEICAFVEEHAA</sequence>
<dbReference type="InterPro" id="IPR029058">
    <property type="entry name" value="AB_hydrolase_fold"/>
</dbReference>
<organism evidence="3 4">
    <name type="scientific">Sphingomonas tagetis</name>
    <dbReference type="NCBI Taxonomy" id="2949092"/>
    <lineage>
        <taxon>Bacteria</taxon>
        <taxon>Pseudomonadati</taxon>
        <taxon>Pseudomonadota</taxon>
        <taxon>Alphaproteobacteria</taxon>
        <taxon>Sphingomonadales</taxon>
        <taxon>Sphingomonadaceae</taxon>
        <taxon>Sphingomonas</taxon>
    </lineage>
</organism>
<dbReference type="GO" id="GO:0016787">
    <property type="term" value="F:hydrolase activity"/>
    <property type="evidence" value="ECO:0007669"/>
    <property type="project" value="UniProtKB-KW"/>
</dbReference>
<keyword evidence="1 3" id="KW-0378">Hydrolase</keyword>
<dbReference type="RefSeq" id="WP_254292378.1">
    <property type="nucleotide sequence ID" value="NZ_JAMLDX010000004.1"/>
</dbReference>
<dbReference type="PANTHER" id="PTHR48081:SF33">
    <property type="entry name" value="KYNURENINE FORMAMIDASE"/>
    <property type="match status" value="1"/>
</dbReference>
<accession>A0A9X2HII3</accession>
<dbReference type="Gene3D" id="3.40.50.1820">
    <property type="entry name" value="alpha/beta hydrolase"/>
    <property type="match status" value="1"/>
</dbReference>
<evidence type="ECO:0000259" key="2">
    <source>
        <dbReference type="Pfam" id="PF20434"/>
    </source>
</evidence>
<dbReference type="InterPro" id="IPR050300">
    <property type="entry name" value="GDXG_lipolytic_enzyme"/>
</dbReference>
<feature type="domain" description="BD-FAE-like" evidence="2">
    <location>
        <begin position="54"/>
        <end position="163"/>
    </location>
</feature>
<dbReference type="InterPro" id="IPR049492">
    <property type="entry name" value="BD-FAE-like_dom"/>
</dbReference>
<gene>
    <name evidence="3" type="ORF">M9978_07475</name>
</gene>
<dbReference type="Proteomes" id="UP001139451">
    <property type="component" value="Unassembled WGS sequence"/>
</dbReference>
<keyword evidence="4" id="KW-1185">Reference proteome</keyword>